<keyword evidence="3 8" id="KW-0812">Transmembrane</keyword>
<feature type="transmembrane region" description="Helical" evidence="8">
    <location>
        <begin position="68"/>
        <end position="93"/>
    </location>
</feature>
<name>A0A0B7MJU5_9FIRM</name>
<evidence type="ECO:0000313" key="11">
    <source>
        <dbReference type="EMBL" id="CEO87927.1"/>
    </source>
</evidence>
<dbReference type="InterPro" id="IPR003439">
    <property type="entry name" value="ABC_transporter-like_ATP-bd"/>
</dbReference>
<dbReference type="Gene3D" id="3.40.50.300">
    <property type="entry name" value="P-loop containing nucleotide triphosphate hydrolases"/>
    <property type="match status" value="1"/>
</dbReference>
<dbReference type="PROSITE" id="PS50893">
    <property type="entry name" value="ABC_TRANSPORTER_2"/>
    <property type="match status" value="1"/>
</dbReference>
<keyword evidence="2" id="KW-0813">Transport</keyword>
<evidence type="ECO:0000256" key="6">
    <source>
        <dbReference type="ARBA" id="ARBA00022989"/>
    </source>
</evidence>
<keyword evidence="4" id="KW-0547">Nucleotide-binding</keyword>
<dbReference type="GO" id="GO:0005524">
    <property type="term" value="F:ATP binding"/>
    <property type="evidence" value="ECO:0007669"/>
    <property type="project" value="UniProtKB-KW"/>
</dbReference>
<keyword evidence="11" id="KW-0378">Hydrolase</keyword>
<feature type="transmembrane region" description="Helical" evidence="8">
    <location>
        <begin position="40"/>
        <end position="62"/>
    </location>
</feature>
<reference evidence="12" key="1">
    <citation type="submission" date="2015-01" db="EMBL/GenBank/DDBJ databases">
        <authorList>
            <person name="Manzoor Shahid"/>
            <person name="Zubair Saima"/>
        </authorList>
    </citation>
    <scope>NUCLEOTIDE SEQUENCE [LARGE SCALE GENOMIC DNA]</scope>
    <source>
        <strain evidence="12">Sp3</strain>
    </source>
</reference>
<feature type="domain" description="ABC transporter" evidence="9">
    <location>
        <begin position="129"/>
        <end position="362"/>
    </location>
</feature>
<dbReference type="InterPro" id="IPR036640">
    <property type="entry name" value="ABC1_TM_sf"/>
</dbReference>
<comment type="subcellular location">
    <subcellularLocation>
        <location evidence="1">Cell membrane</location>
        <topology evidence="1">Multi-pass membrane protein</topology>
    </subcellularLocation>
</comment>
<feature type="domain" description="ABC transmembrane type-1" evidence="10">
    <location>
        <begin position="1"/>
        <end position="85"/>
    </location>
</feature>
<keyword evidence="7 8" id="KW-0472">Membrane</keyword>
<dbReference type="GO" id="GO:0034040">
    <property type="term" value="F:ATPase-coupled lipid transmembrane transporter activity"/>
    <property type="evidence" value="ECO:0007669"/>
    <property type="project" value="TreeGrafter"/>
</dbReference>
<dbReference type="GO" id="GO:0005886">
    <property type="term" value="C:plasma membrane"/>
    <property type="evidence" value="ECO:0007669"/>
    <property type="project" value="UniProtKB-SubCell"/>
</dbReference>
<evidence type="ECO:0000256" key="2">
    <source>
        <dbReference type="ARBA" id="ARBA00022448"/>
    </source>
</evidence>
<dbReference type="InterPro" id="IPR003593">
    <property type="entry name" value="AAA+_ATPase"/>
</dbReference>
<dbReference type="FunFam" id="3.40.50.300:FF:000287">
    <property type="entry name" value="Multidrug ABC transporter ATP-binding protein"/>
    <property type="match status" value="1"/>
</dbReference>
<proteinExistence type="predicted"/>
<dbReference type="PANTHER" id="PTHR24221:SF397">
    <property type="entry name" value="ABC TRANSPORTER, ATP-BINDING TRANSMEMBRANE PROTEIN"/>
    <property type="match status" value="1"/>
</dbReference>
<evidence type="ECO:0000256" key="8">
    <source>
        <dbReference type="SAM" id="Phobius"/>
    </source>
</evidence>
<dbReference type="InterPro" id="IPR039421">
    <property type="entry name" value="Type_1_exporter"/>
</dbReference>
<protein>
    <submittedName>
        <fullName evidence="11">Lipid A export ATP-binding/permease protein MsbA</fullName>
        <ecNumber evidence="11">3.6.3.-</ecNumber>
    </submittedName>
</protein>
<evidence type="ECO:0000259" key="10">
    <source>
        <dbReference type="PROSITE" id="PS50929"/>
    </source>
</evidence>
<keyword evidence="12" id="KW-1185">Reference proteome</keyword>
<dbReference type="SUPFAM" id="SSF90123">
    <property type="entry name" value="ABC transporter transmembrane region"/>
    <property type="match status" value="1"/>
</dbReference>
<dbReference type="Proteomes" id="UP000046155">
    <property type="component" value="Unassembled WGS sequence"/>
</dbReference>
<evidence type="ECO:0000256" key="1">
    <source>
        <dbReference type="ARBA" id="ARBA00004651"/>
    </source>
</evidence>
<dbReference type="PANTHER" id="PTHR24221">
    <property type="entry name" value="ATP-BINDING CASSETTE SUB-FAMILY B"/>
    <property type="match status" value="1"/>
</dbReference>
<dbReference type="Gene3D" id="1.20.1560.10">
    <property type="entry name" value="ABC transporter type 1, transmembrane domain"/>
    <property type="match status" value="1"/>
</dbReference>
<keyword evidence="5 11" id="KW-0067">ATP-binding</keyword>
<dbReference type="OrthoDB" id="9762517at2"/>
<dbReference type="SUPFAM" id="SSF52540">
    <property type="entry name" value="P-loop containing nucleoside triphosphate hydrolases"/>
    <property type="match status" value="1"/>
</dbReference>
<dbReference type="InterPro" id="IPR011527">
    <property type="entry name" value="ABC1_TM_dom"/>
</dbReference>
<dbReference type="PROSITE" id="PS00211">
    <property type="entry name" value="ABC_TRANSPORTER_1"/>
    <property type="match status" value="1"/>
</dbReference>
<evidence type="ECO:0000256" key="5">
    <source>
        <dbReference type="ARBA" id="ARBA00022840"/>
    </source>
</evidence>
<dbReference type="GO" id="GO:0140359">
    <property type="term" value="F:ABC-type transporter activity"/>
    <property type="evidence" value="ECO:0007669"/>
    <property type="project" value="InterPro"/>
</dbReference>
<evidence type="ECO:0000256" key="4">
    <source>
        <dbReference type="ARBA" id="ARBA00022741"/>
    </source>
</evidence>
<dbReference type="SMART" id="SM00382">
    <property type="entry name" value="AAA"/>
    <property type="match status" value="1"/>
</dbReference>
<accession>A0A0B7MJU5</accession>
<dbReference type="EC" id="3.6.3.-" evidence="11"/>
<evidence type="ECO:0000259" key="9">
    <source>
        <dbReference type="PROSITE" id="PS50893"/>
    </source>
</evidence>
<organism evidence="11 12">
    <name type="scientific">Syntrophaceticus schinkii</name>
    <dbReference type="NCBI Taxonomy" id="499207"/>
    <lineage>
        <taxon>Bacteria</taxon>
        <taxon>Bacillati</taxon>
        <taxon>Bacillota</taxon>
        <taxon>Clostridia</taxon>
        <taxon>Thermoanaerobacterales</taxon>
        <taxon>Thermoanaerobacterales Family III. Incertae Sedis</taxon>
        <taxon>Syntrophaceticus</taxon>
    </lineage>
</organism>
<dbReference type="InterPro" id="IPR027417">
    <property type="entry name" value="P-loop_NTPase"/>
</dbReference>
<dbReference type="InterPro" id="IPR017871">
    <property type="entry name" value="ABC_transporter-like_CS"/>
</dbReference>
<dbReference type="PROSITE" id="PS50929">
    <property type="entry name" value="ABC_TM1F"/>
    <property type="match status" value="1"/>
</dbReference>
<dbReference type="GO" id="GO:0016887">
    <property type="term" value="F:ATP hydrolysis activity"/>
    <property type="evidence" value="ECO:0007669"/>
    <property type="project" value="InterPro"/>
</dbReference>
<evidence type="ECO:0000256" key="3">
    <source>
        <dbReference type="ARBA" id="ARBA00022692"/>
    </source>
</evidence>
<gene>
    <name evidence="11" type="ORF">SSCH_1350008</name>
</gene>
<evidence type="ECO:0000313" key="12">
    <source>
        <dbReference type="Proteomes" id="UP000046155"/>
    </source>
</evidence>
<sequence length="377" mass="42178">MPVIKVFNQVSFGFRRFQEAVKDFRDKNIRVVISTTLPNILLLTFTMLGLAVLLPLGLYLYLNNSLALNTFAFFVITAPTFSESVAHCLFYYLHTKHIEGQAIKRIAALLQEEPLPEPAGDAVLTNFDIEFSSVSFSYEQEPVLKNASFKIPEKSITALVGPSGAGKTTIANLIARFWDVDSGEVKIGGQNVKDIKLDALLRYISIVFQEVILFNDTVMENIRLGRREATDEEVFQAARAARCHDFIESLPLGYLTVIGEKGARLSAGERQRISIARAILKDSPVIIMDEATVYLDPENERFVQEAVTELVKDKTVLVIIHRLSSITGAGQILVLDGGRIAERGSHEKLLAAKGLYRRLWDDHTAARDWKFKHIAQQ</sequence>
<evidence type="ECO:0000256" key="7">
    <source>
        <dbReference type="ARBA" id="ARBA00023136"/>
    </source>
</evidence>
<dbReference type="EMBL" id="CDRZ01000041">
    <property type="protein sequence ID" value="CEO87927.1"/>
    <property type="molecule type" value="Genomic_DNA"/>
</dbReference>
<keyword evidence="6 8" id="KW-1133">Transmembrane helix</keyword>
<dbReference type="AlphaFoldDB" id="A0A0B7MJU5"/>
<dbReference type="Pfam" id="PF00005">
    <property type="entry name" value="ABC_tran"/>
    <property type="match status" value="1"/>
</dbReference>